<comment type="caution">
    <text evidence="5">The sequence shown here is derived from an EMBL/GenBank/DDBJ whole genome shotgun (WGS) entry which is preliminary data.</text>
</comment>
<proteinExistence type="predicted"/>
<dbReference type="Gene3D" id="2.40.50.140">
    <property type="entry name" value="Nucleic acid-binding proteins"/>
    <property type="match status" value="1"/>
</dbReference>
<feature type="domain" description="TRNA-binding" evidence="4">
    <location>
        <begin position="14"/>
        <end position="119"/>
    </location>
</feature>
<dbReference type="GO" id="GO:0000049">
    <property type="term" value="F:tRNA binding"/>
    <property type="evidence" value="ECO:0007669"/>
    <property type="project" value="UniProtKB-UniRule"/>
</dbReference>
<evidence type="ECO:0000256" key="2">
    <source>
        <dbReference type="ARBA" id="ARBA00022884"/>
    </source>
</evidence>
<reference evidence="5" key="1">
    <citation type="journal article" date="2014" name="Int. J. Syst. Evol. Microbiol.">
        <title>Complete genome sequence of Corynebacterium casei LMG S-19264T (=DSM 44701T), isolated from a smear-ripened cheese.</title>
        <authorList>
            <consortium name="US DOE Joint Genome Institute (JGI-PGF)"/>
            <person name="Walter F."/>
            <person name="Albersmeier A."/>
            <person name="Kalinowski J."/>
            <person name="Ruckert C."/>
        </authorList>
    </citation>
    <scope>NUCLEOTIDE SEQUENCE</scope>
    <source>
        <strain evidence="5">JCM 31311</strain>
    </source>
</reference>
<dbReference type="InterPro" id="IPR012340">
    <property type="entry name" value="NA-bd_OB-fold"/>
</dbReference>
<evidence type="ECO:0000259" key="4">
    <source>
        <dbReference type="PROSITE" id="PS50886"/>
    </source>
</evidence>
<name>A0A918BZF8_9DEIO</name>
<dbReference type="SUPFAM" id="SSF50249">
    <property type="entry name" value="Nucleic acid-binding proteins"/>
    <property type="match status" value="1"/>
</dbReference>
<dbReference type="RefSeq" id="WP_189088170.1">
    <property type="nucleotide sequence ID" value="NZ_BMQL01000002.1"/>
</dbReference>
<evidence type="ECO:0000256" key="1">
    <source>
        <dbReference type="ARBA" id="ARBA00022555"/>
    </source>
</evidence>
<dbReference type="AlphaFoldDB" id="A0A918BZF8"/>
<organism evidence="5 6">
    <name type="scientific">Deinococcus ruber</name>
    <dbReference type="NCBI Taxonomy" id="1848197"/>
    <lineage>
        <taxon>Bacteria</taxon>
        <taxon>Thermotogati</taxon>
        <taxon>Deinococcota</taxon>
        <taxon>Deinococci</taxon>
        <taxon>Deinococcales</taxon>
        <taxon>Deinococcaceae</taxon>
        <taxon>Deinococcus</taxon>
    </lineage>
</organism>
<keyword evidence="2 3" id="KW-0694">RNA-binding</keyword>
<dbReference type="PANTHER" id="PTHR11586:SF37">
    <property type="entry name" value="TRNA-BINDING DOMAIN-CONTAINING PROTEIN"/>
    <property type="match status" value="1"/>
</dbReference>
<gene>
    <name evidence="5" type="ORF">GCM10008957_07580</name>
</gene>
<evidence type="ECO:0000256" key="3">
    <source>
        <dbReference type="PROSITE-ProRule" id="PRU00209"/>
    </source>
</evidence>
<dbReference type="Proteomes" id="UP000603865">
    <property type="component" value="Unassembled WGS sequence"/>
</dbReference>
<protein>
    <recommendedName>
        <fullName evidence="4">tRNA-binding domain-containing protein</fullName>
    </recommendedName>
</protein>
<dbReference type="PROSITE" id="PS50886">
    <property type="entry name" value="TRBD"/>
    <property type="match status" value="1"/>
</dbReference>
<dbReference type="Pfam" id="PF01588">
    <property type="entry name" value="tRNA_bind"/>
    <property type="match status" value="1"/>
</dbReference>
<keyword evidence="6" id="KW-1185">Reference proteome</keyword>
<keyword evidence="1 3" id="KW-0820">tRNA-binding</keyword>
<dbReference type="EMBL" id="BMQL01000002">
    <property type="protein sequence ID" value="GGQ97601.1"/>
    <property type="molecule type" value="Genomic_DNA"/>
</dbReference>
<evidence type="ECO:0000313" key="6">
    <source>
        <dbReference type="Proteomes" id="UP000603865"/>
    </source>
</evidence>
<sequence length="119" mass="13061">MPTDLKPTVRPEDTLERLDIRLGRVLSAELEPSAPRPAYRLQIDFGRYGVRSSVGRFTSHPPSELVGRQVMGVLNFEPRQIGDVSSEVLIIGIQARGKDSGEATFLTPALEGKLGSKLF</sequence>
<evidence type="ECO:0000313" key="5">
    <source>
        <dbReference type="EMBL" id="GGQ97601.1"/>
    </source>
</evidence>
<dbReference type="PANTHER" id="PTHR11586">
    <property type="entry name" value="TRNA-AMINOACYLATION COFACTOR ARC1 FAMILY MEMBER"/>
    <property type="match status" value="1"/>
</dbReference>
<dbReference type="InterPro" id="IPR002547">
    <property type="entry name" value="tRNA-bd_dom"/>
</dbReference>
<accession>A0A918BZF8</accession>
<dbReference type="InterPro" id="IPR051270">
    <property type="entry name" value="Tyrosine-tRNA_ligase_regulator"/>
</dbReference>
<reference evidence="5" key="2">
    <citation type="submission" date="2020-09" db="EMBL/GenBank/DDBJ databases">
        <authorList>
            <person name="Sun Q."/>
            <person name="Ohkuma M."/>
        </authorList>
    </citation>
    <scope>NUCLEOTIDE SEQUENCE</scope>
    <source>
        <strain evidence="5">JCM 31311</strain>
    </source>
</reference>